<dbReference type="Pfam" id="PF21355">
    <property type="entry name" value="TRAF-mep_MATH"/>
    <property type="match status" value="1"/>
</dbReference>
<dbReference type="Proteomes" id="UP000594262">
    <property type="component" value="Unplaced"/>
</dbReference>
<dbReference type="SUPFAM" id="SSF49599">
    <property type="entry name" value="TRAF domain-like"/>
    <property type="match status" value="1"/>
</dbReference>
<dbReference type="EnsemblMetazoa" id="CLYHEMT011637.1">
    <property type="protein sequence ID" value="CLYHEMP011637.1"/>
    <property type="gene ID" value="CLYHEMG011637"/>
</dbReference>
<protein>
    <recommendedName>
        <fullName evidence="6">MATH domain-containing protein</fullName>
    </recommendedName>
</protein>
<keyword evidence="3" id="KW-0832">Ubl conjugation</keyword>
<keyword evidence="4 5" id="KW-0175">Coiled coil</keyword>
<feature type="coiled-coil region" evidence="5">
    <location>
        <begin position="11"/>
        <end position="77"/>
    </location>
</feature>
<dbReference type="InterPro" id="IPR049342">
    <property type="entry name" value="TRAF1-6_MATH_dom"/>
</dbReference>
<evidence type="ECO:0000256" key="3">
    <source>
        <dbReference type="ARBA" id="ARBA00022843"/>
    </source>
</evidence>
<dbReference type="GO" id="GO:0006915">
    <property type="term" value="P:apoptotic process"/>
    <property type="evidence" value="ECO:0007669"/>
    <property type="project" value="UniProtKB-KW"/>
</dbReference>
<evidence type="ECO:0000256" key="4">
    <source>
        <dbReference type="ARBA" id="ARBA00023054"/>
    </source>
</evidence>
<dbReference type="Gene3D" id="2.60.210.10">
    <property type="entry name" value="Apoptosis, Tumor Necrosis Factor Receptor Associated Protein 2, Chain A"/>
    <property type="match status" value="1"/>
</dbReference>
<dbReference type="FunFam" id="2.60.210.10:FF:000001">
    <property type="entry name" value="TNF receptor-associated factor"/>
    <property type="match status" value="1"/>
</dbReference>
<dbReference type="PROSITE" id="PS50144">
    <property type="entry name" value="MATH"/>
    <property type="match status" value="1"/>
</dbReference>
<reference evidence="7" key="1">
    <citation type="submission" date="2021-01" db="UniProtKB">
        <authorList>
            <consortium name="EnsemblMetazoa"/>
        </authorList>
    </citation>
    <scope>IDENTIFICATION</scope>
</reference>
<evidence type="ECO:0000256" key="5">
    <source>
        <dbReference type="SAM" id="Coils"/>
    </source>
</evidence>
<dbReference type="OrthoDB" id="10002862at2759"/>
<dbReference type="SMART" id="SM00061">
    <property type="entry name" value="MATH"/>
    <property type="match status" value="1"/>
</dbReference>
<dbReference type="GO" id="GO:0043122">
    <property type="term" value="P:regulation of canonical NF-kappaB signal transduction"/>
    <property type="evidence" value="ECO:0007669"/>
    <property type="project" value="TreeGrafter"/>
</dbReference>
<dbReference type="EnsemblMetazoa" id="CLYHEMT011637.2">
    <property type="protein sequence ID" value="CLYHEMP011637.2"/>
    <property type="gene ID" value="CLYHEMG011637"/>
</dbReference>
<evidence type="ECO:0000256" key="1">
    <source>
        <dbReference type="ARBA" id="ARBA00022499"/>
    </source>
</evidence>
<feature type="domain" description="MATH" evidence="6">
    <location>
        <begin position="119"/>
        <end position="264"/>
    </location>
</feature>
<dbReference type="InterPro" id="IPR008974">
    <property type="entry name" value="TRAF-like"/>
</dbReference>
<dbReference type="GO" id="GO:0005164">
    <property type="term" value="F:tumor necrosis factor receptor binding"/>
    <property type="evidence" value="ECO:0007669"/>
    <property type="project" value="TreeGrafter"/>
</dbReference>
<dbReference type="PANTHER" id="PTHR10131:SF138">
    <property type="entry name" value="RE66324P"/>
    <property type="match status" value="1"/>
</dbReference>
<dbReference type="PANTHER" id="PTHR10131">
    <property type="entry name" value="TNF RECEPTOR ASSOCIATED FACTOR"/>
    <property type="match status" value="1"/>
</dbReference>
<name>A0A7M5WMJ7_9CNID</name>
<dbReference type="InterPro" id="IPR002083">
    <property type="entry name" value="MATH/TRAF_dom"/>
</dbReference>
<proteinExistence type="predicted"/>
<evidence type="ECO:0000313" key="8">
    <source>
        <dbReference type="Proteomes" id="UP000594262"/>
    </source>
</evidence>
<keyword evidence="1" id="KW-1017">Isopeptide bond</keyword>
<organism evidence="7 8">
    <name type="scientific">Clytia hemisphaerica</name>
    <dbReference type="NCBI Taxonomy" id="252671"/>
    <lineage>
        <taxon>Eukaryota</taxon>
        <taxon>Metazoa</taxon>
        <taxon>Cnidaria</taxon>
        <taxon>Hydrozoa</taxon>
        <taxon>Hydroidolina</taxon>
        <taxon>Leptothecata</taxon>
        <taxon>Obeliida</taxon>
        <taxon>Clytiidae</taxon>
        <taxon>Clytia</taxon>
    </lineage>
</organism>
<evidence type="ECO:0000259" key="6">
    <source>
        <dbReference type="PROSITE" id="PS50144"/>
    </source>
</evidence>
<keyword evidence="8" id="KW-1185">Reference proteome</keyword>
<dbReference type="GO" id="GO:0009898">
    <property type="term" value="C:cytoplasmic side of plasma membrane"/>
    <property type="evidence" value="ECO:0007669"/>
    <property type="project" value="TreeGrafter"/>
</dbReference>
<dbReference type="GeneID" id="136817708"/>
<evidence type="ECO:0000256" key="2">
    <source>
        <dbReference type="ARBA" id="ARBA00022703"/>
    </source>
</evidence>
<dbReference type="AlphaFoldDB" id="A0A7M5WMJ7"/>
<keyword evidence="2" id="KW-0053">Apoptosis</keyword>
<accession>A0A7M5WMJ7</accession>
<evidence type="ECO:0000313" key="7">
    <source>
        <dbReference type="EnsemblMetazoa" id="CLYHEMP011637.1"/>
    </source>
</evidence>
<dbReference type="RefSeq" id="XP_066930132.1">
    <property type="nucleotide sequence ID" value="XM_067074031.1"/>
</dbReference>
<sequence length="265" mass="31293">MIDSTTTPVNMECLHKQLLEEQQENKELKSRVDELQMALESADINYEMFKQRCMIQFENFQNEMANMKKDFEQMLEASRQMVQPQRQDLRKLHKCAEENHRNINDVDLRLQLLENSRMNGKLLWKIDDFRQRRQQTLVGDISALHSAPCYTSEYGYKFCLRAYLNGDGVGEGTHLSLFLVLMKSDYDNILEWPFQKKIKFTLINQQNRSKDHIEEINPKKGSESFQKPKKEMNIASGCPMFIELNRLDIDGFLKDDCLFFEVDVE</sequence>
<dbReference type="CDD" id="cd00270">
    <property type="entry name" value="MATH_TRAF_C"/>
    <property type="match status" value="1"/>
</dbReference>